<keyword evidence="2" id="KW-0472">Membrane</keyword>
<keyword evidence="2" id="KW-0812">Transmembrane</keyword>
<keyword evidence="2" id="KW-1133">Transmembrane helix</keyword>
<keyword evidence="4" id="KW-1185">Reference proteome</keyword>
<reference evidence="3" key="4">
    <citation type="submission" date="2025-09" db="UniProtKB">
        <authorList>
            <consortium name="Ensembl"/>
        </authorList>
    </citation>
    <scope>IDENTIFICATION</scope>
</reference>
<dbReference type="AlphaFoldDB" id="F7AQP9"/>
<name>F7AQP9_CIOIN</name>
<feature type="compositionally biased region" description="Polar residues" evidence="1">
    <location>
        <begin position="46"/>
        <end position="62"/>
    </location>
</feature>
<feature type="compositionally biased region" description="Basic and acidic residues" evidence="1">
    <location>
        <begin position="9"/>
        <end position="19"/>
    </location>
</feature>
<evidence type="ECO:0000256" key="1">
    <source>
        <dbReference type="SAM" id="MobiDB-lite"/>
    </source>
</evidence>
<evidence type="ECO:0000313" key="4">
    <source>
        <dbReference type="Proteomes" id="UP000008144"/>
    </source>
</evidence>
<dbReference type="Ensembl" id="ENSCINT00000010149.3">
    <property type="protein sequence ID" value="ENSCINP00000010149.3"/>
    <property type="gene ID" value="ENSCING00000004928.3"/>
</dbReference>
<feature type="compositionally biased region" description="Polar residues" evidence="1">
    <location>
        <begin position="21"/>
        <end position="30"/>
    </location>
</feature>
<evidence type="ECO:0000313" key="3">
    <source>
        <dbReference type="Ensembl" id="ENSCINP00000010149.3"/>
    </source>
</evidence>
<protein>
    <submittedName>
        <fullName evidence="3">Uncharacterized LOC100179921</fullName>
    </submittedName>
</protein>
<accession>F7AQP9</accession>
<dbReference type="OrthoDB" id="10586765at2759"/>
<dbReference type="Proteomes" id="UP000008144">
    <property type="component" value="Chromosome 2"/>
</dbReference>
<dbReference type="EMBL" id="EAAA01001421">
    <property type="status" value="NOT_ANNOTATED_CDS"/>
    <property type="molecule type" value="Genomic_DNA"/>
</dbReference>
<feature type="transmembrane region" description="Helical" evidence="2">
    <location>
        <begin position="169"/>
        <end position="189"/>
    </location>
</feature>
<organism evidence="3 4">
    <name type="scientific">Ciona intestinalis</name>
    <name type="common">Transparent sea squirt</name>
    <name type="synonym">Ascidia intestinalis</name>
    <dbReference type="NCBI Taxonomy" id="7719"/>
    <lineage>
        <taxon>Eukaryota</taxon>
        <taxon>Metazoa</taxon>
        <taxon>Chordata</taxon>
        <taxon>Tunicata</taxon>
        <taxon>Ascidiacea</taxon>
        <taxon>Phlebobranchia</taxon>
        <taxon>Cionidae</taxon>
        <taxon>Ciona</taxon>
    </lineage>
</organism>
<dbReference type="RefSeq" id="XP_002127895.1">
    <property type="nucleotide sequence ID" value="XM_002127859.5"/>
</dbReference>
<evidence type="ECO:0000256" key="2">
    <source>
        <dbReference type="SAM" id="Phobius"/>
    </source>
</evidence>
<reference evidence="4" key="1">
    <citation type="journal article" date="2002" name="Science">
        <title>The draft genome of Ciona intestinalis: insights into chordate and vertebrate origins.</title>
        <authorList>
            <person name="Dehal P."/>
            <person name="Satou Y."/>
            <person name="Campbell R.K."/>
            <person name="Chapman J."/>
            <person name="Degnan B."/>
            <person name="De Tomaso A."/>
            <person name="Davidson B."/>
            <person name="Di Gregorio A."/>
            <person name="Gelpke M."/>
            <person name="Goodstein D.M."/>
            <person name="Harafuji N."/>
            <person name="Hastings K.E."/>
            <person name="Ho I."/>
            <person name="Hotta K."/>
            <person name="Huang W."/>
            <person name="Kawashima T."/>
            <person name="Lemaire P."/>
            <person name="Martinez D."/>
            <person name="Meinertzhagen I.A."/>
            <person name="Necula S."/>
            <person name="Nonaka M."/>
            <person name="Putnam N."/>
            <person name="Rash S."/>
            <person name="Saiga H."/>
            <person name="Satake M."/>
            <person name="Terry A."/>
            <person name="Yamada L."/>
            <person name="Wang H.G."/>
            <person name="Awazu S."/>
            <person name="Azumi K."/>
            <person name="Boore J."/>
            <person name="Branno M."/>
            <person name="Chin-Bow S."/>
            <person name="DeSantis R."/>
            <person name="Doyle S."/>
            <person name="Francino P."/>
            <person name="Keys D.N."/>
            <person name="Haga S."/>
            <person name="Hayashi H."/>
            <person name="Hino K."/>
            <person name="Imai K.S."/>
            <person name="Inaba K."/>
            <person name="Kano S."/>
            <person name="Kobayashi K."/>
            <person name="Kobayashi M."/>
            <person name="Lee B.I."/>
            <person name="Makabe K.W."/>
            <person name="Manohar C."/>
            <person name="Matassi G."/>
            <person name="Medina M."/>
            <person name="Mochizuki Y."/>
            <person name="Mount S."/>
            <person name="Morishita T."/>
            <person name="Miura S."/>
            <person name="Nakayama A."/>
            <person name="Nishizaka S."/>
            <person name="Nomoto H."/>
            <person name="Ohta F."/>
            <person name="Oishi K."/>
            <person name="Rigoutsos I."/>
            <person name="Sano M."/>
            <person name="Sasaki A."/>
            <person name="Sasakura Y."/>
            <person name="Shoguchi E."/>
            <person name="Shin-i T."/>
            <person name="Spagnuolo A."/>
            <person name="Stainier D."/>
            <person name="Suzuki M.M."/>
            <person name="Tassy O."/>
            <person name="Takatori N."/>
            <person name="Tokuoka M."/>
            <person name="Yagi K."/>
            <person name="Yoshizaki F."/>
            <person name="Wada S."/>
            <person name="Zhang C."/>
            <person name="Hyatt P.D."/>
            <person name="Larimer F."/>
            <person name="Detter C."/>
            <person name="Doggett N."/>
            <person name="Glavina T."/>
            <person name="Hawkins T."/>
            <person name="Richardson P."/>
            <person name="Lucas S."/>
            <person name="Kohara Y."/>
            <person name="Levine M."/>
            <person name="Satoh N."/>
            <person name="Rokhsar D.S."/>
        </authorList>
    </citation>
    <scope>NUCLEOTIDE SEQUENCE [LARGE SCALE GENOMIC DNA]</scope>
</reference>
<sequence length="252" mass="28799">MSTMRRRKPNDLITDKGDDGSTATKPTSLTDPGLFSDDEEERDTASHTSTVDRSSIASTSKLNPREPRVVSFFDNADGHSLDDNDEIGGDIERFTNSIQIADVNKIDHAGLIKEMHDRFKKKSQKWEREAVSYTRWSFGINFFILMMQMCQMLIHQLAEIFDITSKRAQAAQCLIAALTALIAGLQMKLKLTEKAERYRRGAKAYGRLLRLSTYYLMLLENGGKLEDVTDLWREAMRKEGKWIPMVKTFMTM</sequence>
<gene>
    <name evidence="3" type="primary">LOC100179921</name>
</gene>
<dbReference type="KEGG" id="cin:100179921"/>
<dbReference type="HOGENOM" id="CLU_1102459_0_0_1"/>
<dbReference type="GeneTree" id="ENSGT00530000065153"/>
<reference evidence="3" key="2">
    <citation type="journal article" date="2008" name="Genome Biol.">
        <title>Improved genome assembly and evidence-based global gene model set for the chordate Ciona intestinalis: new insight into intron and operon populations.</title>
        <authorList>
            <person name="Satou Y."/>
            <person name="Mineta K."/>
            <person name="Ogasawara M."/>
            <person name="Sasakura Y."/>
            <person name="Shoguchi E."/>
            <person name="Ueno K."/>
            <person name="Yamada L."/>
            <person name="Matsumoto J."/>
            <person name="Wasserscheid J."/>
            <person name="Dewar K."/>
            <person name="Wiley G.B."/>
            <person name="Macmil S.L."/>
            <person name="Roe B.A."/>
            <person name="Zeller R.W."/>
            <person name="Hastings K.E."/>
            <person name="Lemaire P."/>
            <person name="Lindquist E."/>
            <person name="Endo T."/>
            <person name="Hotta K."/>
            <person name="Inaba K."/>
        </authorList>
    </citation>
    <scope>NUCLEOTIDE SEQUENCE [LARGE SCALE GENOMIC DNA]</scope>
    <source>
        <strain evidence="3">wild type</strain>
    </source>
</reference>
<dbReference type="GeneID" id="100179921"/>
<accession>A0A1W2WFX6</accession>
<feature type="region of interest" description="Disordered" evidence="1">
    <location>
        <begin position="1"/>
        <end position="63"/>
    </location>
</feature>
<feature type="transmembrane region" description="Helical" evidence="2">
    <location>
        <begin position="138"/>
        <end position="157"/>
    </location>
</feature>
<dbReference type="InParanoid" id="F7AQP9"/>
<proteinExistence type="predicted"/>
<reference evidence="3" key="3">
    <citation type="submission" date="2025-08" db="UniProtKB">
        <authorList>
            <consortium name="Ensembl"/>
        </authorList>
    </citation>
    <scope>IDENTIFICATION</scope>
</reference>